<dbReference type="AlphaFoldDB" id="A0A1B0BLU1"/>
<dbReference type="PANTHER" id="PTHR24276">
    <property type="entry name" value="POLYSERASE-RELATED"/>
    <property type="match status" value="1"/>
</dbReference>
<dbReference type="SMART" id="SM00020">
    <property type="entry name" value="Tryp_SPc"/>
    <property type="match status" value="1"/>
</dbReference>
<dbReference type="STRING" id="67801.A0A1B0BLU1"/>
<proteinExistence type="predicted"/>
<accession>A0A1B0BLU1</accession>
<reference evidence="6" key="2">
    <citation type="submission" date="2020-05" db="UniProtKB">
        <authorList>
            <consortium name="EnsemblMetazoa"/>
        </authorList>
    </citation>
    <scope>IDENTIFICATION</scope>
    <source>
        <strain evidence="6">IAEA</strain>
    </source>
</reference>
<keyword evidence="4" id="KW-1015">Disulfide bond</keyword>
<dbReference type="EMBL" id="JXJN01016556">
    <property type="status" value="NOT_ANNOTATED_CDS"/>
    <property type="molecule type" value="Genomic_DNA"/>
</dbReference>
<keyword evidence="2" id="KW-0378">Hydrolase</keyword>
<dbReference type="EnsemblMetazoa" id="GPPI034181-RA">
    <property type="protein sequence ID" value="GPPI034181-PA"/>
    <property type="gene ID" value="GPPI034181"/>
</dbReference>
<dbReference type="VEuPathDB" id="VectorBase:GPPI034181"/>
<evidence type="ECO:0000256" key="4">
    <source>
        <dbReference type="ARBA" id="ARBA00023157"/>
    </source>
</evidence>
<dbReference type="SUPFAM" id="SSF50494">
    <property type="entry name" value="Trypsin-like serine proteases"/>
    <property type="match status" value="1"/>
</dbReference>
<name>A0A1B0BLU1_9MUSC</name>
<evidence type="ECO:0000256" key="1">
    <source>
        <dbReference type="ARBA" id="ARBA00022670"/>
    </source>
</evidence>
<evidence type="ECO:0000256" key="2">
    <source>
        <dbReference type="ARBA" id="ARBA00022801"/>
    </source>
</evidence>
<protein>
    <recommendedName>
        <fullName evidence="5">Peptidase S1 domain-containing protein</fullName>
    </recommendedName>
</protein>
<feature type="domain" description="Peptidase S1" evidence="5">
    <location>
        <begin position="179"/>
        <end position="410"/>
    </location>
</feature>
<sequence length="606" mass="68195">MKAMDLSSWIRTSDFELSLFQMTIGPPPKQDDQLIIFKGISLVFGITVRVEGVLCTLCIASFEVSEEPDIDDAQSSSSELVIRLCMSSDNDSIETSKRLVLSSNDPKLLSVSKDLLGQDLVWLALLTAHHLDVIYVDIPVQDKPEKKLTNKYYYLAKFTHSTSYIENCSTGSGEFCILIVQHSLCQDYHEYAKYVVSLRKQREKNFGESHFCAATIIKDDMVLTAANCALQSRHGKPLWHYKVVTGAPIRTIPSDGSGERPWLYFEVYEVSADFERTIDLAIIRVTPIFNLGSDAVAVIQLAMNLYEGGEECYVGGWGDQKNGYDDHISFDKVTLSSDSTCIDTHPTYHFDITCASNSFDPVCKMDWGGPLICSGKLTAVLVGGEYCGEKKPCIYHSVVKYFHWINRTVKELSQREPRSGARSSTLFCGSINKCKCRQIKSLQTICKSAVMKCKVHVQLHNDDYRLFDVATDSCDTLKKTLIVFVDEYAQHSVVNVGAKKYQARYALRHAEFRDRLFDNIGVIKIREYISTDDVVITQCAQKPQDANDRCTVDDGKFSMAVLVVDEQSCRRRGVGNMCFVYETTKNCDITTGAPILCHGRYIIFFI</sequence>
<dbReference type="PROSITE" id="PS50240">
    <property type="entry name" value="TRYPSIN_DOM"/>
    <property type="match status" value="1"/>
</dbReference>
<dbReference type="Gene3D" id="2.40.10.10">
    <property type="entry name" value="Trypsin-like serine proteases"/>
    <property type="match status" value="2"/>
</dbReference>
<keyword evidence="7" id="KW-1185">Reference proteome</keyword>
<dbReference type="InterPro" id="IPR043504">
    <property type="entry name" value="Peptidase_S1_PA_chymotrypsin"/>
</dbReference>
<dbReference type="PANTHER" id="PTHR24276:SF98">
    <property type="entry name" value="FI18310P1-RELATED"/>
    <property type="match status" value="1"/>
</dbReference>
<dbReference type="InterPro" id="IPR001254">
    <property type="entry name" value="Trypsin_dom"/>
</dbReference>
<keyword evidence="3" id="KW-0720">Serine protease</keyword>
<dbReference type="InterPro" id="IPR050430">
    <property type="entry name" value="Peptidase_S1"/>
</dbReference>
<keyword evidence="1" id="KW-0645">Protease</keyword>
<evidence type="ECO:0000259" key="5">
    <source>
        <dbReference type="PROSITE" id="PS50240"/>
    </source>
</evidence>
<dbReference type="Proteomes" id="UP000092460">
    <property type="component" value="Unassembled WGS sequence"/>
</dbReference>
<organism evidence="6 7">
    <name type="scientific">Glossina palpalis gambiensis</name>
    <dbReference type="NCBI Taxonomy" id="67801"/>
    <lineage>
        <taxon>Eukaryota</taxon>
        <taxon>Metazoa</taxon>
        <taxon>Ecdysozoa</taxon>
        <taxon>Arthropoda</taxon>
        <taxon>Hexapoda</taxon>
        <taxon>Insecta</taxon>
        <taxon>Pterygota</taxon>
        <taxon>Neoptera</taxon>
        <taxon>Endopterygota</taxon>
        <taxon>Diptera</taxon>
        <taxon>Brachycera</taxon>
        <taxon>Muscomorpha</taxon>
        <taxon>Hippoboscoidea</taxon>
        <taxon>Glossinidae</taxon>
        <taxon>Glossina</taxon>
    </lineage>
</organism>
<evidence type="ECO:0000313" key="7">
    <source>
        <dbReference type="Proteomes" id="UP000092460"/>
    </source>
</evidence>
<dbReference type="GO" id="GO:0006508">
    <property type="term" value="P:proteolysis"/>
    <property type="evidence" value="ECO:0007669"/>
    <property type="project" value="UniProtKB-KW"/>
</dbReference>
<evidence type="ECO:0000313" key="6">
    <source>
        <dbReference type="EnsemblMetazoa" id="GPPI034181-PA"/>
    </source>
</evidence>
<reference evidence="7" key="1">
    <citation type="submission" date="2015-01" db="EMBL/GenBank/DDBJ databases">
        <authorList>
            <person name="Aksoy S."/>
            <person name="Warren W."/>
            <person name="Wilson R.K."/>
        </authorList>
    </citation>
    <scope>NUCLEOTIDE SEQUENCE [LARGE SCALE GENOMIC DNA]</scope>
    <source>
        <strain evidence="7">IAEA</strain>
    </source>
</reference>
<dbReference type="GO" id="GO:0004252">
    <property type="term" value="F:serine-type endopeptidase activity"/>
    <property type="evidence" value="ECO:0007669"/>
    <property type="project" value="InterPro"/>
</dbReference>
<dbReference type="InterPro" id="IPR009003">
    <property type="entry name" value="Peptidase_S1_PA"/>
</dbReference>
<dbReference type="Pfam" id="PF00089">
    <property type="entry name" value="Trypsin"/>
    <property type="match status" value="1"/>
</dbReference>
<evidence type="ECO:0000256" key="3">
    <source>
        <dbReference type="ARBA" id="ARBA00022825"/>
    </source>
</evidence>